<dbReference type="InterPro" id="IPR029441">
    <property type="entry name" value="Cass2"/>
</dbReference>
<dbReference type="SMART" id="SM00871">
    <property type="entry name" value="AraC_E_bind"/>
    <property type="match status" value="1"/>
</dbReference>
<proteinExistence type="predicted"/>
<sequence>MDKMNISQFRVAGLTARVSNDQPEQIGATWGEFWGRDISNAVSSKESLDIYCVYHGYEGDHRAPYHMTIGYRVPEDFSNPGNLSVVTVPAQTVARFEAVGALPEALISQWQQIWASDLDRAYRADFDVYDATRPDRATIHIGLK</sequence>
<gene>
    <name evidence="3" type="ORF">CEV34_3300</name>
    <name evidence="2" type="ORF">EHE22_24835</name>
</gene>
<name>A0A256GA27_9HYPH</name>
<evidence type="ECO:0000259" key="1">
    <source>
        <dbReference type="SMART" id="SM00871"/>
    </source>
</evidence>
<evidence type="ECO:0000313" key="2">
    <source>
        <dbReference type="EMBL" id="NNV23610.1"/>
    </source>
</evidence>
<reference evidence="3 4" key="1">
    <citation type="submission" date="2017-07" db="EMBL/GenBank/DDBJ databases">
        <title>Phylogenetic study on the rhizospheric bacterium Ochrobactrum sp. A44.</title>
        <authorList>
            <person name="Krzyzanowska D.M."/>
            <person name="Ossowicki A."/>
            <person name="Rajewska M."/>
            <person name="Maciag T."/>
            <person name="Kaczynski Z."/>
            <person name="Czerwicka M."/>
            <person name="Jafra S."/>
        </authorList>
    </citation>
    <scope>NUCLEOTIDE SEQUENCE [LARGE SCALE GENOMIC DNA]</scope>
    <source>
        <strain evidence="3 4">CCUG 30717</strain>
    </source>
</reference>
<evidence type="ECO:0000313" key="5">
    <source>
        <dbReference type="Proteomes" id="UP000526233"/>
    </source>
</evidence>
<dbReference type="Proteomes" id="UP000216188">
    <property type="component" value="Unassembled WGS sequence"/>
</dbReference>
<dbReference type="AlphaFoldDB" id="A0A256GA27"/>
<dbReference type="InterPro" id="IPR010499">
    <property type="entry name" value="AraC_E-bd"/>
</dbReference>
<dbReference type="Gene3D" id="3.20.80.10">
    <property type="entry name" value="Regulatory factor, effector binding domain"/>
    <property type="match status" value="1"/>
</dbReference>
<protein>
    <submittedName>
        <fullName evidence="2">AraC family transcriptional regulator</fullName>
    </submittedName>
    <submittedName>
        <fullName evidence="3">GyrI-like small molecule binding domain protein</fullName>
    </submittedName>
</protein>
<keyword evidence="4" id="KW-1185">Reference proteome</keyword>
<accession>A0A256GA27</accession>
<evidence type="ECO:0000313" key="4">
    <source>
        <dbReference type="Proteomes" id="UP000216188"/>
    </source>
</evidence>
<dbReference type="EMBL" id="PKQI01000004">
    <property type="protein sequence ID" value="NNV23610.1"/>
    <property type="molecule type" value="Genomic_DNA"/>
</dbReference>
<evidence type="ECO:0000313" key="3">
    <source>
        <dbReference type="EMBL" id="OYR23967.1"/>
    </source>
</evidence>
<feature type="domain" description="AraC effector-binding" evidence="1">
    <location>
        <begin position="4"/>
        <end position="144"/>
    </location>
</feature>
<dbReference type="PANTHER" id="PTHR36444">
    <property type="entry name" value="TRANSCRIPTIONAL REGULATOR PROTEIN YOBU-RELATED"/>
    <property type="match status" value="1"/>
</dbReference>
<dbReference type="Pfam" id="PF14526">
    <property type="entry name" value="Cass2"/>
    <property type="match status" value="1"/>
</dbReference>
<organism evidence="3 4">
    <name type="scientific">Brucella pseudogrignonensis</name>
    <dbReference type="NCBI Taxonomy" id="419475"/>
    <lineage>
        <taxon>Bacteria</taxon>
        <taxon>Pseudomonadati</taxon>
        <taxon>Pseudomonadota</taxon>
        <taxon>Alphaproteobacteria</taxon>
        <taxon>Hyphomicrobiales</taxon>
        <taxon>Brucellaceae</taxon>
        <taxon>Brucella/Ochrobactrum group</taxon>
        <taxon>Brucella</taxon>
    </lineage>
</organism>
<reference evidence="2 5" key="2">
    <citation type="submission" date="2018-11" db="EMBL/GenBank/DDBJ databases">
        <title>Genome sequencing and analysis.</title>
        <authorList>
            <person name="Huang Y.-T."/>
        </authorList>
    </citation>
    <scope>NUCLEOTIDE SEQUENCE [LARGE SCALE GENOMIC DNA]</scope>
    <source>
        <strain evidence="2 5">SHIN</strain>
    </source>
</reference>
<dbReference type="InterPro" id="IPR011256">
    <property type="entry name" value="Reg_factor_effector_dom_sf"/>
</dbReference>
<dbReference type="InterPro" id="IPR053182">
    <property type="entry name" value="YobU-like_regulator"/>
</dbReference>
<dbReference type="EMBL" id="NNRM01000037">
    <property type="protein sequence ID" value="OYR23967.1"/>
    <property type="molecule type" value="Genomic_DNA"/>
</dbReference>
<dbReference type="Proteomes" id="UP000526233">
    <property type="component" value="Unassembled WGS sequence"/>
</dbReference>
<dbReference type="PANTHER" id="PTHR36444:SF2">
    <property type="entry name" value="TRANSCRIPTIONAL REGULATOR PROTEIN YOBU-RELATED"/>
    <property type="match status" value="1"/>
</dbReference>
<dbReference type="SUPFAM" id="SSF55136">
    <property type="entry name" value="Probable bacterial effector-binding domain"/>
    <property type="match status" value="1"/>
</dbReference>
<comment type="caution">
    <text evidence="3">The sequence shown here is derived from an EMBL/GenBank/DDBJ whole genome shotgun (WGS) entry which is preliminary data.</text>
</comment>